<comment type="caution">
    <text evidence="8">The sequence shown here is derived from an EMBL/GenBank/DDBJ whole genome shotgun (WGS) entry which is preliminary data.</text>
</comment>
<dbReference type="InterPro" id="IPR002195">
    <property type="entry name" value="Dihydroorotase_CS"/>
</dbReference>
<evidence type="ECO:0000256" key="2">
    <source>
        <dbReference type="ARBA" id="ARBA00002368"/>
    </source>
</evidence>
<evidence type="ECO:0000256" key="6">
    <source>
        <dbReference type="ARBA" id="ARBA00022975"/>
    </source>
</evidence>
<sequence length="395" mass="43839">MELLIRHARVVDCSQDFLGDVYIKNGVINKIGKNLEGNCRTIDAKGLVLMPSLVDLHVHFREPGFTDKEDIESGCRAAVRGGYTMVNLMANTNPPCSSMKTINYVLKRIREVGLIDAHQCATITNNFDGEDISHLDELSGDVKIISEDGKDVMNGGIMLKAMMKARKLGKIVMCHSEDGSLSDIDMRLAENIMTWRNISFSEYTGCPVHIAHVSTKESMEYIIRAKSNGANITCEVTPHHIVLSGNNYRVNPPIRDAEDVNYLVDSIKKGWVDAISTDHAPHTKEDKQRGAAGISGIETAFSLCYTKLVRGGHITLNRLSQLMSRNPSRILKVQKGLITPGYDGDLILVDLNVDYIIRSCEFKSKGKNTPFEGRRVFGKVIKTIKAGKTVFEQEI</sequence>
<evidence type="ECO:0000313" key="8">
    <source>
        <dbReference type="EMBL" id="MCC9293395.1"/>
    </source>
</evidence>
<dbReference type="InterPro" id="IPR011059">
    <property type="entry name" value="Metal-dep_hydrolase_composite"/>
</dbReference>
<dbReference type="InterPro" id="IPR032466">
    <property type="entry name" value="Metal_Hydrolase"/>
</dbReference>
<evidence type="ECO:0000313" key="9">
    <source>
        <dbReference type="Proteomes" id="UP001165422"/>
    </source>
</evidence>
<proteinExistence type="inferred from homology"/>
<keyword evidence="4" id="KW-0479">Metal-binding</keyword>
<name>A0ABS8N0R6_9CLOT</name>
<dbReference type="PROSITE" id="PS00483">
    <property type="entry name" value="DIHYDROOROTASE_2"/>
    <property type="match status" value="1"/>
</dbReference>
<dbReference type="PROSITE" id="PS00482">
    <property type="entry name" value="DIHYDROOROTASE_1"/>
    <property type="match status" value="1"/>
</dbReference>
<dbReference type="PANTHER" id="PTHR43668">
    <property type="entry name" value="ALLANTOINASE"/>
    <property type="match status" value="1"/>
</dbReference>
<dbReference type="SUPFAM" id="SSF51556">
    <property type="entry name" value="Metallo-dependent hydrolases"/>
    <property type="match status" value="1"/>
</dbReference>
<dbReference type="Pfam" id="PF01979">
    <property type="entry name" value="Amidohydro_1"/>
    <property type="match status" value="1"/>
</dbReference>
<protein>
    <submittedName>
        <fullName evidence="8">Dihydroorotase</fullName>
    </submittedName>
</protein>
<evidence type="ECO:0000256" key="5">
    <source>
        <dbReference type="ARBA" id="ARBA00022801"/>
    </source>
</evidence>
<dbReference type="Gene3D" id="3.20.20.140">
    <property type="entry name" value="Metal-dependent hydrolases"/>
    <property type="match status" value="1"/>
</dbReference>
<comment type="function">
    <text evidence="2">Catalyzes the reversible cyclization of carbamoyl aspartate to dihydroorotate.</text>
</comment>
<dbReference type="InterPro" id="IPR050138">
    <property type="entry name" value="DHOase/Allantoinase_Hydrolase"/>
</dbReference>
<reference evidence="8" key="1">
    <citation type="submission" date="2021-11" db="EMBL/GenBank/DDBJ databases">
        <authorList>
            <person name="Qingchun L."/>
            <person name="Dong Z."/>
            <person name="Zongwei Q."/>
            <person name="Jia Z."/>
            <person name="Duotao L."/>
        </authorList>
    </citation>
    <scope>NUCLEOTIDE SEQUENCE</scope>
    <source>
        <strain evidence="8">WLY-B-L2</strain>
    </source>
</reference>
<feature type="domain" description="Amidohydrolase-related" evidence="7">
    <location>
        <begin position="48"/>
        <end position="390"/>
    </location>
</feature>
<dbReference type="RefSeq" id="WP_229980436.1">
    <property type="nucleotide sequence ID" value="NZ_JAJJPB010000001.1"/>
</dbReference>
<comment type="cofactor">
    <cofactor evidence="1">
        <name>Zn(2+)</name>
        <dbReference type="ChEBI" id="CHEBI:29105"/>
    </cofactor>
</comment>
<accession>A0ABS8N0R6</accession>
<dbReference type="CDD" id="cd01317">
    <property type="entry name" value="DHOase_IIa"/>
    <property type="match status" value="1"/>
</dbReference>
<dbReference type="InterPro" id="IPR004722">
    <property type="entry name" value="DHOase"/>
</dbReference>
<dbReference type="InterPro" id="IPR006680">
    <property type="entry name" value="Amidohydro-rel"/>
</dbReference>
<comment type="similarity">
    <text evidence="3">Belongs to the metallo-dependent hydrolases superfamily. DHOase family. Class I DHOase subfamily.</text>
</comment>
<organism evidence="8 9">
    <name type="scientific">Clostridium aromativorans</name>
    <dbReference type="NCBI Taxonomy" id="2836848"/>
    <lineage>
        <taxon>Bacteria</taxon>
        <taxon>Bacillati</taxon>
        <taxon>Bacillota</taxon>
        <taxon>Clostridia</taxon>
        <taxon>Eubacteriales</taxon>
        <taxon>Clostridiaceae</taxon>
        <taxon>Clostridium</taxon>
    </lineage>
</organism>
<dbReference type="SUPFAM" id="SSF51338">
    <property type="entry name" value="Composite domain of metallo-dependent hydrolases"/>
    <property type="match status" value="1"/>
</dbReference>
<dbReference type="PANTHER" id="PTHR43668:SF2">
    <property type="entry name" value="ALLANTOINASE"/>
    <property type="match status" value="1"/>
</dbReference>
<evidence type="ECO:0000256" key="3">
    <source>
        <dbReference type="ARBA" id="ARBA00010286"/>
    </source>
</evidence>
<keyword evidence="9" id="KW-1185">Reference proteome</keyword>
<dbReference type="Proteomes" id="UP001165422">
    <property type="component" value="Unassembled WGS sequence"/>
</dbReference>
<evidence type="ECO:0000259" key="7">
    <source>
        <dbReference type="Pfam" id="PF01979"/>
    </source>
</evidence>
<evidence type="ECO:0000256" key="1">
    <source>
        <dbReference type="ARBA" id="ARBA00001947"/>
    </source>
</evidence>
<dbReference type="EMBL" id="JAJJPB010000001">
    <property type="protein sequence ID" value="MCC9293395.1"/>
    <property type="molecule type" value="Genomic_DNA"/>
</dbReference>
<evidence type="ECO:0000256" key="4">
    <source>
        <dbReference type="ARBA" id="ARBA00022723"/>
    </source>
</evidence>
<dbReference type="NCBIfam" id="TIGR00857">
    <property type="entry name" value="pyrC_multi"/>
    <property type="match status" value="1"/>
</dbReference>
<keyword evidence="5" id="KW-0378">Hydrolase</keyword>
<keyword evidence="6" id="KW-0665">Pyrimidine biosynthesis</keyword>
<gene>
    <name evidence="8" type="ORF">LN736_00705</name>
</gene>